<dbReference type="SMART" id="SM00554">
    <property type="entry name" value="FAS1"/>
    <property type="match status" value="1"/>
</dbReference>
<reference evidence="2 3" key="2">
    <citation type="submission" date="2020-02" db="EMBL/GenBank/DDBJ databases">
        <title>Erythrobacter dongmakensis sp. nov., isolated from a tidal mudflat.</title>
        <authorList>
            <person name="Kim I.S."/>
        </authorList>
    </citation>
    <scope>NUCLEOTIDE SEQUENCE [LARGE SCALE GENOMIC DNA]</scope>
    <source>
        <strain evidence="2 3">GH3-10</strain>
    </source>
</reference>
<dbReference type="Proteomes" id="UP000461409">
    <property type="component" value="Unassembled WGS sequence"/>
</dbReference>
<dbReference type="RefSeq" id="WP_160484933.1">
    <property type="nucleotide sequence ID" value="NZ_WUBR01000001.1"/>
</dbReference>
<proteinExistence type="predicted"/>
<dbReference type="AlphaFoldDB" id="A0A844XCL6"/>
<evidence type="ECO:0000313" key="3">
    <source>
        <dbReference type="Proteomes" id="UP000461409"/>
    </source>
</evidence>
<protein>
    <recommendedName>
        <fullName evidence="1">FAS1 domain-containing protein</fullName>
    </recommendedName>
</protein>
<evidence type="ECO:0000313" key="2">
    <source>
        <dbReference type="EMBL" id="MWV27358.1"/>
    </source>
</evidence>
<evidence type="ECO:0000259" key="1">
    <source>
        <dbReference type="PROSITE" id="PS50213"/>
    </source>
</evidence>
<keyword evidence="3" id="KW-1185">Reference proteome</keyword>
<name>A0A844XCL6_9SPHN</name>
<reference evidence="2 3" key="1">
    <citation type="submission" date="2019-12" db="EMBL/GenBank/DDBJ databases">
        <authorList>
            <person name="Lee S.D."/>
        </authorList>
    </citation>
    <scope>NUCLEOTIDE SEQUENCE [LARGE SCALE GENOMIC DNA]</scope>
    <source>
        <strain evidence="2 3">GH3-10</strain>
    </source>
</reference>
<dbReference type="PANTHER" id="PTHR10900">
    <property type="entry name" value="PERIOSTIN-RELATED"/>
    <property type="match status" value="1"/>
</dbReference>
<gene>
    <name evidence="2" type="ORF">GRF63_05520</name>
</gene>
<dbReference type="InterPro" id="IPR050904">
    <property type="entry name" value="Adhesion/Biosynth-related"/>
</dbReference>
<dbReference type="Pfam" id="PF02469">
    <property type="entry name" value="Fasciclin"/>
    <property type="match status" value="1"/>
</dbReference>
<dbReference type="PANTHER" id="PTHR10900:SF77">
    <property type="entry name" value="FI19380P1"/>
    <property type="match status" value="1"/>
</dbReference>
<dbReference type="SUPFAM" id="SSF82153">
    <property type="entry name" value="FAS1 domain"/>
    <property type="match status" value="1"/>
</dbReference>
<comment type="caution">
    <text evidence="2">The sequence shown here is derived from an EMBL/GenBank/DDBJ whole genome shotgun (WGS) entry which is preliminary data.</text>
</comment>
<dbReference type="InterPro" id="IPR036378">
    <property type="entry name" value="FAS1_dom_sf"/>
</dbReference>
<feature type="domain" description="FAS1" evidence="1">
    <location>
        <begin position="38"/>
        <end position="178"/>
    </location>
</feature>
<accession>A0A844XCL6</accession>
<sequence length="185" mass="18860">MQHNHTLTAIIAAAGLVSLSACNSDADVAEDGTQEVRSDTLAALLEDADNLSVISGILGNAGLQAIFDGTASYTIFAPTDDAFAELDLPMDGEEAGAARVAIVREHIVPGYLSRADIEAAIGQSGGSVEMQTMGSNTLTFSNEGENLVVTSSDGSKAIVTGDVISGANGSLFPVDTVLKSMGDPQ</sequence>
<dbReference type="PROSITE" id="PS50213">
    <property type="entry name" value="FAS1"/>
    <property type="match status" value="1"/>
</dbReference>
<organism evidence="2 3">
    <name type="scientific">Aurantiacibacter rhizosphaerae</name>
    <dbReference type="NCBI Taxonomy" id="2691582"/>
    <lineage>
        <taxon>Bacteria</taxon>
        <taxon>Pseudomonadati</taxon>
        <taxon>Pseudomonadota</taxon>
        <taxon>Alphaproteobacteria</taxon>
        <taxon>Sphingomonadales</taxon>
        <taxon>Erythrobacteraceae</taxon>
        <taxon>Aurantiacibacter</taxon>
    </lineage>
</organism>
<dbReference type="EMBL" id="WUBR01000001">
    <property type="protein sequence ID" value="MWV27358.1"/>
    <property type="molecule type" value="Genomic_DNA"/>
</dbReference>
<dbReference type="Gene3D" id="2.30.180.10">
    <property type="entry name" value="FAS1 domain"/>
    <property type="match status" value="1"/>
</dbReference>
<dbReference type="InterPro" id="IPR000782">
    <property type="entry name" value="FAS1_domain"/>
</dbReference>